<evidence type="ECO:0000256" key="1">
    <source>
        <dbReference type="SAM" id="Phobius"/>
    </source>
</evidence>
<protein>
    <submittedName>
        <fullName evidence="2">Uncharacterized protein</fullName>
    </submittedName>
</protein>
<keyword evidence="1" id="KW-0812">Transmembrane</keyword>
<dbReference type="RefSeq" id="XP_070883410.1">
    <property type="nucleotide sequence ID" value="XM_071025714.1"/>
</dbReference>
<accession>A0ABR4LIZ5</accession>
<organism evidence="2 3">
    <name type="scientific">Aspergillus lucknowensis</name>
    <dbReference type="NCBI Taxonomy" id="176173"/>
    <lineage>
        <taxon>Eukaryota</taxon>
        <taxon>Fungi</taxon>
        <taxon>Dikarya</taxon>
        <taxon>Ascomycota</taxon>
        <taxon>Pezizomycotina</taxon>
        <taxon>Eurotiomycetes</taxon>
        <taxon>Eurotiomycetidae</taxon>
        <taxon>Eurotiales</taxon>
        <taxon>Aspergillaceae</taxon>
        <taxon>Aspergillus</taxon>
        <taxon>Aspergillus subgen. Nidulantes</taxon>
    </lineage>
</organism>
<dbReference type="GeneID" id="98140786"/>
<keyword evidence="1" id="KW-1133">Transmembrane helix</keyword>
<dbReference type="Proteomes" id="UP001610432">
    <property type="component" value="Unassembled WGS sequence"/>
</dbReference>
<comment type="caution">
    <text evidence="2">The sequence shown here is derived from an EMBL/GenBank/DDBJ whole genome shotgun (WGS) entry which is preliminary data.</text>
</comment>
<keyword evidence="1" id="KW-0472">Membrane</keyword>
<keyword evidence="3" id="KW-1185">Reference proteome</keyword>
<dbReference type="EMBL" id="JBFXLQ010000040">
    <property type="protein sequence ID" value="KAL2864431.1"/>
    <property type="molecule type" value="Genomic_DNA"/>
</dbReference>
<evidence type="ECO:0000313" key="2">
    <source>
        <dbReference type="EMBL" id="KAL2864431.1"/>
    </source>
</evidence>
<gene>
    <name evidence="2" type="ORF">BJX67DRAFT_219684</name>
</gene>
<reference evidence="2 3" key="1">
    <citation type="submission" date="2024-07" db="EMBL/GenBank/DDBJ databases">
        <title>Section-level genome sequencing and comparative genomics of Aspergillus sections Usti and Cavernicolus.</title>
        <authorList>
            <consortium name="Lawrence Berkeley National Laboratory"/>
            <person name="Nybo J.L."/>
            <person name="Vesth T.C."/>
            <person name="Theobald S."/>
            <person name="Frisvad J.C."/>
            <person name="Larsen T.O."/>
            <person name="Kjaerboelling I."/>
            <person name="Rothschild-Mancinelli K."/>
            <person name="Lyhne E.K."/>
            <person name="Kogle M.E."/>
            <person name="Barry K."/>
            <person name="Clum A."/>
            <person name="Na H."/>
            <person name="Ledsgaard L."/>
            <person name="Lin J."/>
            <person name="Lipzen A."/>
            <person name="Kuo A."/>
            <person name="Riley R."/>
            <person name="Mondo S."/>
            <person name="Labutti K."/>
            <person name="Haridas S."/>
            <person name="Pangalinan J."/>
            <person name="Salamov A.A."/>
            <person name="Simmons B.A."/>
            <person name="Magnuson J.K."/>
            <person name="Chen J."/>
            <person name="Drula E."/>
            <person name="Henrissat B."/>
            <person name="Wiebenga A."/>
            <person name="Lubbers R.J."/>
            <person name="Gomes A.C."/>
            <person name="Macurrencykelacurrency M.R."/>
            <person name="Stajich J."/>
            <person name="Grigoriev I.V."/>
            <person name="Mortensen U.H."/>
            <person name="De Vries R.P."/>
            <person name="Baker S.E."/>
            <person name="Andersen M.R."/>
        </authorList>
    </citation>
    <scope>NUCLEOTIDE SEQUENCE [LARGE SCALE GENOMIC DNA]</scope>
    <source>
        <strain evidence="2 3">CBS 449.75</strain>
    </source>
</reference>
<feature type="transmembrane region" description="Helical" evidence="1">
    <location>
        <begin position="16"/>
        <end position="37"/>
    </location>
</feature>
<evidence type="ECO:0000313" key="3">
    <source>
        <dbReference type="Proteomes" id="UP001610432"/>
    </source>
</evidence>
<proteinExistence type="predicted"/>
<sequence length="118" mass="12901">MSSASPSPSSSSCPPLYVIFLFTLIVLFSWHVCAMIVKTYVHVYANADTGTDAACTLKIYCDQSACCALVGILCATRSIWISGWIEQAWCPALVRRLCSMGLIHKETETAIDKLYISA</sequence>
<name>A0ABR4LIZ5_9EURO</name>